<evidence type="ECO:0000313" key="2">
    <source>
        <dbReference type="Proteomes" id="UP000681722"/>
    </source>
</evidence>
<organism evidence="1 2">
    <name type="scientific">Didymodactylos carnosus</name>
    <dbReference type="NCBI Taxonomy" id="1234261"/>
    <lineage>
        <taxon>Eukaryota</taxon>
        <taxon>Metazoa</taxon>
        <taxon>Spiralia</taxon>
        <taxon>Gnathifera</taxon>
        <taxon>Rotifera</taxon>
        <taxon>Eurotatoria</taxon>
        <taxon>Bdelloidea</taxon>
        <taxon>Philodinida</taxon>
        <taxon>Philodinidae</taxon>
        <taxon>Didymodactylos</taxon>
    </lineage>
</organism>
<gene>
    <name evidence="1" type="ORF">SRO942_LOCUS45247</name>
</gene>
<name>A0A8S2XRG5_9BILA</name>
<dbReference type="EMBL" id="CAJOBC010107590">
    <property type="protein sequence ID" value="CAF4509702.1"/>
    <property type="molecule type" value="Genomic_DNA"/>
</dbReference>
<reference evidence="1" key="1">
    <citation type="submission" date="2021-02" db="EMBL/GenBank/DDBJ databases">
        <authorList>
            <person name="Nowell W R."/>
        </authorList>
    </citation>
    <scope>NUCLEOTIDE SEQUENCE</scope>
</reference>
<sequence>PIQRTEHSRMSKAVAKKHVITEEVLSQAEGFFEAENAFLADACKQTAAVHTNDEEVDEEKETSETVSEEIDCKFSLVLIAAQQDRLVNGKNFNEIVSFAKDVTIRRRQKYAYAKFSADVQKFVSEFEDIKSDPNLSIDTGAEKIYGVKKVNYEIHPDSVQKKIGDFFRDFTKYRVQHDLLKLLNDFYKRVDKKYVMMFQSFNKQVDWTDKKSFEPYFNMLQATFICI</sequence>
<dbReference type="AlphaFoldDB" id="A0A8S2XRG5"/>
<feature type="non-terminal residue" evidence="1">
    <location>
        <position position="1"/>
    </location>
</feature>
<proteinExistence type="predicted"/>
<comment type="caution">
    <text evidence="1">The sequence shown here is derived from an EMBL/GenBank/DDBJ whole genome shotgun (WGS) entry which is preliminary data.</text>
</comment>
<evidence type="ECO:0000313" key="1">
    <source>
        <dbReference type="EMBL" id="CAF4509702.1"/>
    </source>
</evidence>
<protein>
    <submittedName>
        <fullName evidence="1">Uncharacterized protein</fullName>
    </submittedName>
</protein>
<dbReference type="Proteomes" id="UP000681722">
    <property type="component" value="Unassembled WGS sequence"/>
</dbReference>
<accession>A0A8S2XRG5</accession>